<reference evidence="1 2" key="1">
    <citation type="journal article" date="2022" name="Front. Microbiol.">
        <title>High genomic differentiation and limited gene flow indicate recent cryptic speciation within the genus Laspinema (cyanobacteria).</title>
        <authorList>
            <person name="Stanojkovic A."/>
            <person name="Skoupy S."/>
            <person name="Skaloud P."/>
            <person name="Dvorak P."/>
        </authorList>
    </citation>
    <scope>NUCLEOTIDE SEQUENCE [LARGE SCALE GENOMIC DNA]</scope>
    <source>
        <strain evidence="1 2">D3b</strain>
    </source>
</reference>
<name>A0ABT2NCH0_9CYAN</name>
<dbReference type="InterPro" id="IPR011049">
    <property type="entry name" value="Serralysin-like_metalloprot_C"/>
</dbReference>
<proteinExistence type="predicted"/>
<dbReference type="EMBL" id="JAMXFA010000036">
    <property type="protein sequence ID" value="MCT7980392.1"/>
    <property type="molecule type" value="Genomic_DNA"/>
</dbReference>
<comment type="caution">
    <text evidence="1">The sequence shown here is derived from an EMBL/GenBank/DDBJ whole genome shotgun (WGS) entry which is preliminary data.</text>
</comment>
<accession>A0ABT2NCH0</accession>
<evidence type="ECO:0008006" key="3">
    <source>
        <dbReference type="Google" id="ProtNLM"/>
    </source>
</evidence>
<dbReference type="Proteomes" id="UP001525961">
    <property type="component" value="Unassembled WGS sequence"/>
</dbReference>
<protein>
    <recommendedName>
        <fullName evidence="3">Calcium-binding protein</fullName>
    </recommendedName>
</protein>
<dbReference type="RefSeq" id="WP_261236811.1">
    <property type="nucleotide sequence ID" value="NZ_JAMXFA010000036.1"/>
</dbReference>
<evidence type="ECO:0000313" key="2">
    <source>
        <dbReference type="Proteomes" id="UP001525961"/>
    </source>
</evidence>
<keyword evidence="2" id="KW-1185">Reference proteome</keyword>
<organism evidence="1 2">
    <name type="scientific">Laspinema olomoucense D3b</name>
    <dbReference type="NCBI Taxonomy" id="2953688"/>
    <lineage>
        <taxon>Bacteria</taxon>
        <taxon>Bacillati</taxon>
        <taxon>Cyanobacteriota</taxon>
        <taxon>Cyanophyceae</taxon>
        <taxon>Oscillatoriophycideae</taxon>
        <taxon>Oscillatoriales</taxon>
        <taxon>Laspinemataceae</taxon>
        <taxon>Laspinema</taxon>
        <taxon>Laspinema olomoucense</taxon>
    </lineage>
</organism>
<dbReference type="SUPFAM" id="SSF51120">
    <property type="entry name" value="beta-Roll"/>
    <property type="match status" value="1"/>
</dbReference>
<evidence type="ECO:0000313" key="1">
    <source>
        <dbReference type="EMBL" id="MCT7980392.1"/>
    </source>
</evidence>
<sequence>MSFALYNETFYLANNLDVQQAVNAGIFASGLSHFQLFGLGEGRVKISPFYDEATYLRNNPDVGTAVNNGALRSGLQHFIQLGEAEGRVNISPLWNESTYLSLNPDVAGAVNSGLFASGLQHFLALGNGEGRPGGPNISLTPAGFNESAYLALHSDVRIAVESGVLSSGLAHYQSFGQFEAARAGVFLGTRGSDTINAFGQATGIIGVGLSNISPLGIGGVDGIPTSLGVGEIDTLIGGSGGDVFNLGIGITPLQPTQQKLYVGQGNRDYALIKSFQLEKDLIVVAGEPREYRFDSANGNFLISTAGGDLVGIVEGVTNLQIRNIFDDGTFTVSAGDGSLITQIPGFNDSVYLAVNRDVAAAVEAGVFASGLAHYQQFGQNEGRVGVFTGSSGSDVITGFGQNTSLVGVGLTVVADSPNQDVVIASQGTGQIDVLVGSFGADTFVLGTGISFANSTIQPFYIGNGNEDYAVIRNFEPGKDQIQLGGNPAEYTFQASDGNLNIFRNPGDLVGIVEGVTNIVVTQAFTTGRFLMS</sequence>
<gene>
    <name evidence="1" type="ORF">NG792_21965</name>
</gene>